<feature type="region of interest" description="Disordered" evidence="7">
    <location>
        <begin position="90"/>
        <end position="175"/>
    </location>
</feature>
<dbReference type="InterPro" id="IPR005123">
    <property type="entry name" value="Oxoglu/Fe-dep_dioxygenase_dom"/>
</dbReference>
<feature type="domain" description="Fe2OG dioxygenase" evidence="9">
    <location>
        <begin position="333"/>
        <end position="440"/>
    </location>
</feature>
<protein>
    <submittedName>
        <fullName evidence="11">Prolyl 4-hydroxylase subunit alpha-1-like isoform X1</fullName>
    </submittedName>
</protein>
<feature type="compositionally biased region" description="Basic and acidic residues" evidence="7">
    <location>
        <begin position="134"/>
        <end position="153"/>
    </location>
</feature>
<proteinExistence type="predicted"/>
<feature type="compositionally biased region" description="Basic and acidic residues" evidence="7">
    <location>
        <begin position="117"/>
        <end position="126"/>
    </location>
</feature>
<evidence type="ECO:0000256" key="2">
    <source>
        <dbReference type="ARBA" id="ARBA00022723"/>
    </source>
</evidence>
<evidence type="ECO:0000313" key="10">
    <source>
        <dbReference type="Proteomes" id="UP000694844"/>
    </source>
</evidence>
<dbReference type="RefSeq" id="XP_022304686.1">
    <property type="nucleotide sequence ID" value="XM_022448978.1"/>
</dbReference>
<keyword evidence="6" id="KW-0408">Iron</keyword>
<dbReference type="InterPro" id="IPR045054">
    <property type="entry name" value="P4HA-like"/>
</dbReference>
<dbReference type="GO" id="GO:0005506">
    <property type="term" value="F:iron ion binding"/>
    <property type="evidence" value="ECO:0007669"/>
    <property type="project" value="InterPro"/>
</dbReference>
<sequence>MKNKARNRKANDQQNGIHKDKNLYDQSKNETKNETGHELMIFRTLFSILLLTLSVYGLYMLSSTVFTDKNNDVNSVDSIVDRKETRESFVELDSDVEEMEEKVPTSENKPNIAPSAKETDDSKKSSEGLGAKYSIEKNDKTEQFIETEPKQKTESLPPTKNTKENIKTKKKMSSKSSADLKNKEVVDEFKVSYLKSMAPKKIFVDGRRLPPVELLPQKPNNSSVRVFLYDEFLSEQECDGLMKAHDSHVKESSKINPLICFDTIETLRKHLKAAHKRVKVTPNDFIPGTFCVNETFSRQLSSWLKSNWSYSTAFYPGESKFSKIFEYRVKEATKLSPENGGKFQITSYPEGIGYKTHTDCMEDSDEKRDRFATILVYLQDVEDGGETKFPELGIWVKPRKGRALVWNNMNEDGKCEPLSIHNAAKVNKGHKYIIQRWYYYENFYSLGKRPPEPELPARTPGTPRVNCDEYEKGSCRWYDEWNYEHLVEYRNQRINLK</sequence>
<dbReference type="Pfam" id="PF13640">
    <property type="entry name" value="2OG-FeII_Oxy_3"/>
    <property type="match status" value="1"/>
</dbReference>
<reference evidence="11" key="1">
    <citation type="submission" date="2025-08" db="UniProtKB">
        <authorList>
            <consortium name="RefSeq"/>
        </authorList>
    </citation>
    <scope>IDENTIFICATION</scope>
    <source>
        <tissue evidence="11">Whole sample</tissue>
    </source>
</reference>
<keyword evidence="4" id="KW-0223">Dioxygenase</keyword>
<dbReference type="GO" id="GO:0004656">
    <property type="term" value="F:procollagen-proline 4-dioxygenase activity"/>
    <property type="evidence" value="ECO:0007669"/>
    <property type="project" value="TreeGrafter"/>
</dbReference>
<dbReference type="GO" id="GO:0031418">
    <property type="term" value="F:L-ascorbic acid binding"/>
    <property type="evidence" value="ECO:0007669"/>
    <property type="project" value="UniProtKB-KW"/>
</dbReference>
<dbReference type="Gene3D" id="2.60.120.620">
    <property type="entry name" value="q2cbj1_9rhob like domain"/>
    <property type="match status" value="1"/>
</dbReference>
<dbReference type="PROSITE" id="PS51471">
    <property type="entry name" value="FE2OG_OXY"/>
    <property type="match status" value="1"/>
</dbReference>
<dbReference type="KEGG" id="cvn:111111820"/>
<dbReference type="PANTHER" id="PTHR10869">
    <property type="entry name" value="PROLYL 4-HYDROXYLASE ALPHA SUBUNIT"/>
    <property type="match status" value="1"/>
</dbReference>
<evidence type="ECO:0000256" key="4">
    <source>
        <dbReference type="ARBA" id="ARBA00022964"/>
    </source>
</evidence>
<dbReference type="OrthoDB" id="420380at2759"/>
<keyword evidence="2" id="KW-0479">Metal-binding</keyword>
<keyword evidence="10" id="KW-1185">Reference proteome</keyword>
<evidence type="ECO:0000256" key="8">
    <source>
        <dbReference type="SAM" id="Phobius"/>
    </source>
</evidence>
<name>A0A8B8BP67_CRAVI</name>
<dbReference type="InterPro" id="IPR006620">
    <property type="entry name" value="Pro_4_hyd_alph"/>
</dbReference>
<feature type="compositionally biased region" description="Acidic residues" evidence="7">
    <location>
        <begin position="90"/>
        <end position="100"/>
    </location>
</feature>
<evidence type="ECO:0000259" key="9">
    <source>
        <dbReference type="PROSITE" id="PS51471"/>
    </source>
</evidence>
<organism evidence="10 11">
    <name type="scientific">Crassostrea virginica</name>
    <name type="common">Eastern oyster</name>
    <dbReference type="NCBI Taxonomy" id="6565"/>
    <lineage>
        <taxon>Eukaryota</taxon>
        <taxon>Metazoa</taxon>
        <taxon>Spiralia</taxon>
        <taxon>Lophotrochozoa</taxon>
        <taxon>Mollusca</taxon>
        <taxon>Bivalvia</taxon>
        <taxon>Autobranchia</taxon>
        <taxon>Pteriomorphia</taxon>
        <taxon>Ostreida</taxon>
        <taxon>Ostreoidea</taxon>
        <taxon>Ostreidae</taxon>
        <taxon>Crassostrea</taxon>
    </lineage>
</organism>
<keyword evidence="3" id="KW-0847">Vitamin C</keyword>
<dbReference type="GeneID" id="111111820"/>
<keyword evidence="8" id="KW-0812">Transmembrane</keyword>
<evidence type="ECO:0000256" key="3">
    <source>
        <dbReference type="ARBA" id="ARBA00022896"/>
    </source>
</evidence>
<dbReference type="AlphaFoldDB" id="A0A8B8BP67"/>
<dbReference type="PANTHER" id="PTHR10869:SF180">
    <property type="entry name" value="FE2OG DIOXYGENASE DOMAIN-CONTAINING PROTEIN"/>
    <property type="match status" value="1"/>
</dbReference>
<keyword evidence="8" id="KW-1133">Transmembrane helix</keyword>
<dbReference type="InterPro" id="IPR044862">
    <property type="entry name" value="Pro_4_hyd_alph_FE2OG_OXY"/>
</dbReference>
<evidence type="ECO:0000256" key="1">
    <source>
        <dbReference type="ARBA" id="ARBA00001961"/>
    </source>
</evidence>
<evidence type="ECO:0000256" key="6">
    <source>
        <dbReference type="ARBA" id="ARBA00023004"/>
    </source>
</evidence>
<evidence type="ECO:0000256" key="7">
    <source>
        <dbReference type="SAM" id="MobiDB-lite"/>
    </source>
</evidence>
<dbReference type="SMART" id="SM00702">
    <property type="entry name" value="P4Hc"/>
    <property type="match status" value="1"/>
</dbReference>
<evidence type="ECO:0000313" key="11">
    <source>
        <dbReference type="RefSeq" id="XP_022304686.1"/>
    </source>
</evidence>
<dbReference type="Proteomes" id="UP000694844">
    <property type="component" value="Chromosome 9"/>
</dbReference>
<gene>
    <name evidence="11" type="primary">LOC111111820</name>
</gene>
<feature type="compositionally biased region" description="Basic and acidic residues" evidence="7">
    <location>
        <begin position="17"/>
        <end position="31"/>
    </location>
</feature>
<dbReference type="GO" id="GO:0005783">
    <property type="term" value="C:endoplasmic reticulum"/>
    <property type="evidence" value="ECO:0007669"/>
    <property type="project" value="TreeGrafter"/>
</dbReference>
<accession>A0A8B8BP67</accession>
<comment type="cofactor">
    <cofactor evidence="1">
        <name>L-ascorbate</name>
        <dbReference type="ChEBI" id="CHEBI:38290"/>
    </cofactor>
</comment>
<keyword evidence="5" id="KW-0560">Oxidoreductase</keyword>
<feature type="region of interest" description="Disordered" evidence="7">
    <location>
        <begin position="1"/>
        <end position="31"/>
    </location>
</feature>
<keyword evidence="8" id="KW-0472">Membrane</keyword>
<dbReference type="FunFam" id="2.60.120.620:FF:000054">
    <property type="entry name" value="Prolyl 4-hydroxylase subunit alpha-1"/>
    <property type="match status" value="1"/>
</dbReference>
<feature type="transmembrane region" description="Helical" evidence="8">
    <location>
        <begin position="40"/>
        <end position="61"/>
    </location>
</feature>
<evidence type="ECO:0000256" key="5">
    <source>
        <dbReference type="ARBA" id="ARBA00023002"/>
    </source>
</evidence>